<comment type="caution">
    <text evidence="4">The sequence shown here is derived from an EMBL/GenBank/DDBJ whole genome shotgun (WGS) entry which is preliminary data.</text>
</comment>
<evidence type="ECO:0000259" key="3">
    <source>
        <dbReference type="Pfam" id="PF00171"/>
    </source>
</evidence>
<name>A0A850NMF5_9PROT</name>
<accession>A0A850NMF5</accession>
<dbReference type="Gene3D" id="3.40.605.10">
    <property type="entry name" value="Aldehyde Dehydrogenase, Chain A, domain 1"/>
    <property type="match status" value="1"/>
</dbReference>
<feature type="compositionally biased region" description="Basic and acidic residues" evidence="2">
    <location>
        <begin position="1"/>
        <end position="11"/>
    </location>
</feature>
<dbReference type="AlphaFoldDB" id="A0A850NMF5"/>
<dbReference type="InterPro" id="IPR015590">
    <property type="entry name" value="Aldehyde_DH_dom"/>
</dbReference>
<feature type="region of interest" description="Disordered" evidence="2">
    <location>
        <begin position="1"/>
        <end position="29"/>
    </location>
</feature>
<dbReference type="Pfam" id="PF00171">
    <property type="entry name" value="Aldedh"/>
    <property type="match status" value="1"/>
</dbReference>
<dbReference type="EMBL" id="JABXXQ010000253">
    <property type="protein sequence ID" value="NVN30951.1"/>
    <property type="molecule type" value="Genomic_DNA"/>
</dbReference>
<dbReference type="InterPro" id="IPR016162">
    <property type="entry name" value="Ald_DH_N"/>
</dbReference>
<dbReference type="Proteomes" id="UP000565205">
    <property type="component" value="Unassembled WGS sequence"/>
</dbReference>
<feature type="non-terminal residue" evidence="4">
    <location>
        <position position="69"/>
    </location>
</feature>
<sequence length="69" mass="7157">MLTDITRKETVSHWIDGAPATSRSPRRAPVFNPSTGAVAREVVLGDAADLDAAVAAARAAFPSWAATPP</sequence>
<proteinExistence type="predicted"/>
<keyword evidence="1" id="KW-0560">Oxidoreductase</keyword>
<evidence type="ECO:0000313" key="5">
    <source>
        <dbReference type="Proteomes" id="UP000565205"/>
    </source>
</evidence>
<protein>
    <submittedName>
        <fullName evidence="4">Aldehyde dehydrogenase family protein</fullName>
    </submittedName>
</protein>
<reference evidence="4 5" key="1">
    <citation type="submission" date="2020-06" db="EMBL/GenBank/DDBJ databases">
        <title>Description of novel acetic acid bacteria.</title>
        <authorList>
            <person name="Sombolestani A."/>
        </authorList>
    </citation>
    <scope>NUCLEOTIDE SEQUENCE [LARGE SCALE GENOMIC DNA]</scope>
    <source>
        <strain evidence="4 5">LMG 26838</strain>
    </source>
</reference>
<dbReference type="SUPFAM" id="SSF53720">
    <property type="entry name" value="ALDH-like"/>
    <property type="match status" value="1"/>
</dbReference>
<evidence type="ECO:0000256" key="1">
    <source>
        <dbReference type="ARBA" id="ARBA00023002"/>
    </source>
</evidence>
<organism evidence="4 5">
    <name type="scientific">Endobacter medicaginis</name>
    <dbReference type="NCBI Taxonomy" id="1181271"/>
    <lineage>
        <taxon>Bacteria</taxon>
        <taxon>Pseudomonadati</taxon>
        <taxon>Pseudomonadota</taxon>
        <taxon>Alphaproteobacteria</taxon>
        <taxon>Acetobacterales</taxon>
        <taxon>Acetobacteraceae</taxon>
        <taxon>Endobacter</taxon>
    </lineage>
</organism>
<dbReference type="GO" id="GO:0016491">
    <property type="term" value="F:oxidoreductase activity"/>
    <property type="evidence" value="ECO:0007669"/>
    <property type="project" value="UniProtKB-KW"/>
</dbReference>
<gene>
    <name evidence="4" type="ORF">HUK83_11480</name>
</gene>
<feature type="domain" description="Aldehyde dehydrogenase" evidence="3">
    <location>
        <begin position="23"/>
        <end position="69"/>
    </location>
</feature>
<evidence type="ECO:0000313" key="4">
    <source>
        <dbReference type="EMBL" id="NVN30951.1"/>
    </source>
</evidence>
<dbReference type="InterPro" id="IPR016161">
    <property type="entry name" value="Ald_DH/histidinol_DH"/>
</dbReference>
<evidence type="ECO:0000256" key="2">
    <source>
        <dbReference type="SAM" id="MobiDB-lite"/>
    </source>
</evidence>